<dbReference type="KEGG" id="hfe:HFELIS_01260"/>
<organism evidence="1 2">
    <name type="scientific">Helicobacter felis (strain ATCC 49179 / CCUG 28539 / NCTC 12436 / CS1)</name>
    <dbReference type="NCBI Taxonomy" id="936155"/>
    <lineage>
        <taxon>Bacteria</taxon>
        <taxon>Pseudomonadati</taxon>
        <taxon>Campylobacterota</taxon>
        <taxon>Epsilonproteobacteria</taxon>
        <taxon>Campylobacterales</taxon>
        <taxon>Helicobacteraceae</taxon>
        <taxon>Helicobacter</taxon>
    </lineage>
</organism>
<gene>
    <name evidence="1" type="ordered locus">Hfelis_01260</name>
</gene>
<sequence length="254" mass="28915">MWCLGIENKDSGSLDVLEGILCRYGFSKLVGGVYVLHPLYTNPLVQICTCVQEIKSSIENSKLEIKTFKISELNDWGSCSTATKSITKPKTAYIPPKSTYDHIGEKSIALSETIFKDHDPKDLEESYFLYTDAGIKEDEVMCGFCLYGFKEGRFEEINRYKCPLHSSLNESFKAEKQAIVTSMKHLHAMLKTHKLDPSYKLFVIGDNQAVINNYRLKTEGFVLESDFANMEYKWCRRNEDACNKVVDAIVNLRG</sequence>
<proteinExistence type="predicted"/>
<dbReference type="GeneID" id="69053270"/>
<name>E7ACI1_HELFC</name>
<protein>
    <submittedName>
        <fullName evidence="1">Uncharacterized protein</fullName>
    </submittedName>
</protein>
<dbReference type="EMBL" id="FQ670179">
    <property type="protein sequence ID" value="CBY82210.1"/>
    <property type="molecule type" value="Genomic_DNA"/>
</dbReference>
<keyword evidence="2" id="KW-1185">Reference proteome</keyword>
<dbReference type="HOGENOM" id="CLU_1093128_0_0_7"/>
<dbReference type="STRING" id="936155.HFELIS_01260"/>
<dbReference type="RefSeq" id="WP_013468580.1">
    <property type="nucleotide sequence ID" value="NC_014810.2"/>
</dbReference>
<evidence type="ECO:0000313" key="2">
    <source>
        <dbReference type="Proteomes" id="UP000007934"/>
    </source>
</evidence>
<accession>E7ACI1</accession>
<reference evidence="1 2" key="1">
    <citation type="journal article" date="2011" name="Genome Biol. Evol.">
        <title>Comparative whole genome sequence analysis of the carcinogenic bacterial model pathogen Helicobacter felis.</title>
        <authorList>
            <person name="Arnold I.C."/>
            <person name="Zigova Z."/>
            <person name="Holden M."/>
            <person name="Lawley T.D."/>
            <person name="Rad R."/>
            <person name="Dougan G."/>
            <person name="Falkow S."/>
            <person name="Bentley S.D."/>
            <person name="Muller A."/>
        </authorList>
    </citation>
    <scope>NUCLEOTIDE SEQUENCE [LARGE SCALE GENOMIC DNA]</scope>
    <source>
        <strain evidence="2">ATCC 49179 / CCUG 28539 / NCTC 12436 / CS1</strain>
    </source>
</reference>
<dbReference type="Proteomes" id="UP000007934">
    <property type="component" value="Chromosome"/>
</dbReference>
<evidence type="ECO:0000313" key="1">
    <source>
        <dbReference type="EMBL" id="CBY82210.1"/>
    </source>
</evidence>
<dbReference type="AlphaFoldDB" id="E7ACI1"/>